<feature type="chain" id="PRO_5037485125" evidence="2">
    <location>
        <begin position="22"/>
        <end position="356"/>
    </location>
</feature>
<keyword evidence="1" id="KW-0677">Repeat</keyword>
<keyword evidence="5" id="KW-1185">Reference proteome</keyword>
<organism evidence="4 5">
    <name type="scientific">Qingrenia yutianensis</name>
    <dbReference type="NCBI Taxonomy" id="2763676"/>
    <lineage>
        <taxon>Bacteria</taxon>
        <taxon>Bacillati</taxon>
        <taxon>Bacillota</taxon>
        <taxon>Clostridia</taxon>
        <taxon>Eubacteriales</taxon>
        <taxon>Oscillospiraceae</taxon>
        <taxon>Qingrenia</taxon>
    </lineage>
</organism>
<dbReference type="InterPro" id="IPR051465">
    <property type="entry name" value="Cell_Envelope_Struct_Comp"/>
</dbReference>
<dbReference type="EMBL" id="JACRTE010000019">
    <property type="protein sequence ID" value="MBC8597275.1"/>
    <property type="molecule type" value="Genomic_DNA"/>
</dbReference>
<dbReference type="PANTHER" id="PTHR43308:SF5">
    <property type="entry name" value="S-LAYER PROTEIN _ PEPTIDOGLYCAN ENDO-BETA-N-ACETYLGLUCOSAMINIDASE"/>
    <property type="match status" value="1"/>
</dbReference>
<dbReference type="RefSeq" id="WP_316637086.1">
    <property type="nucleotide sequence ID" value="NZ_JACRTE010000019.1"/>
</dbReference>
<dbReference type="InterPro" id="IPR001119">
    <property type="entry name" value="SLH_dom"/>
</dbReference>
<feature type="domain" description="SLH" evidence="3">
    <location>
        <begin position="138"/>
        <end position="201"/>
    </location>
</feature>
<protein>
    <submittedName>
        <fullName evidence="4">S-layer homology domain-containing protein</fullName>
    </submittedName>
</protein>
<evidence type="ECO:0000313" key="4">
    <source>
        <dbReference type="EMBL" id="MBC8597275.1"/>
    </source>
</evidence>
<dbReference type="Pfam" id="PF00395">
    <property type="entry name" value="SLH"/>
    <property type="match status" value="2"/>
</dbReference>
<evidence type="ECO:0000259" key="3">
    <source>
        <dbReference type="PROSITE" id="PS51272"/>
    </source>
</evidence>
<evidence type="ECO:0000256" key="2">
    <source>
        <dbReference type="SAM" id="SignalP"/>
    </source>
</evidence>
<accession>A0A926FB65</accession>
<sequence>MKKIIFSLLCIMMLCTSVTFAAETETVGGTITLTQFLGASREDVKSVAITINAKTDYVDKNAFYDISDSLMLTSAFEPELITLEGTYITVEKTDGSISYAFIGQSGGVDRYSALMSRMPYALYTTENPSAVMSLINSSNDTDFNDIKNHWAKDTIEKWKDKGVISGYPDGTFKPDNPITRAELAKILTLAFYLQERSPLGYEDVKSENWYYSYLERCAKYIPVYPLPVSYETNTPYQEVTEKGLNYYLPETPAMRIHVAEALVEIKKDKEQINTELPSIQDIQANVTAAFKDDDYENLYAMHGTIPENVTRMFEYTYLANKLGIMQGDTDGYFRPYDSVTRAELITMLDRMTSTAD</sequence>
<feature type="signal peptide" evidence="2">
    <location>
        <begin position="1"/>
        <end position="21"/>
    </location>
</feature>
<evidence type="ECO:0000313" key="5">
    <source>
        <dbReference type="Proteomes" id="UP000647416"/>
    </source>
</evidence>
<comment type="caution">
    <text evidence="4">The sequence shown here is derived from an EMBL/GenBank/DDBJ whole genome shotgun (WGS) entry which is preliminary data.</text>
</comment>
<proteinExistence type="predicted"/>
<dbReference type="Proteomes" id="UP000647416">
    <property type="component" value="Unassembled WGS sequence"/>
</dbReference>
<name>A0A926FB65_9FIRM</name>
<gene>
    <name evidence="4" type="ORF">H8706_10425</name>
</gene>
<feature type="domain" description="SLH" evidence="3">
    <location>
        <begin position="287"/>
        <end position="356"/>
    </location>
</feature>
<reference evidence="4" key="1">
    <citation type="submission" date="2020-08" db="EMBL/GenBank/DDBJ databases">
        <title>Genome public.</title>
        <authorList>
            <person name="Liu C."/>
            <person name="Sun Q."/>
        </authorList>
    </citation>
    <scope>NUCLEOTIDE SEQUENCE</scope>
    <source>
        <strain evidence="4">NSJ-50</strain>
    </source>
</reference>
<evidence type="ECO:0000256" key="1">
    <source>
        <dbReference type="ARBA" id="ARBA00022737"/>
    </source>
</evidence>
<dbReference type="PANTHER" id="PTHR43308">
    <property type="entry name" value="OUTER MEMBRANE PROTEIN ALPHA-RELATED"/>
    <property type="match status" value="1"/>
</dbReference>
<dbReference type="AlphaFoldDB" id="A0A926FB65"/>
<keyword evidence="2" id="KW-0732">Signal</keyword>
<dbReference type="PROSITE" id="PS51272">
    <property type="entry name" value="SLH"/>
    <property type="match status" value="2"/>
</dbReference>